<evidence type="ECO:0000259" key="9">
    <source>
        <dbReference type="Pfam" id="PF10475"/>
    </source>
</evidence>
<evidence type="ECO:0000256" key="7">
    <source>
        <dbReference type="ARBA" id="ARBA00023054"/>
    </source>
</evidence>
<feature type="domain" description="Vacuolar protein sorting-associated protein 54 N-terminal" evidence="9">
    <location>
        <begin position="213"/>
        <end position="359"/>
    </location>
</feature>
<dbReference type="GO" id="GO:0042147">
    <property type="term" value="P:retrograde transport, endosome to Golgi"/>
    <property type="evidence" value="ECO:0007669"/>
    <property type="project" value="InterPro"/>
</dbReference>
<evidence type="ECO:0000256" key="5">
    <source>
        <dbReference type="ARBA" id="ARBA00022927"/>
    </source>
</evidence>
<dbReference type="PANTHER" id="PTHR12965">
    <property type="entry name" value="VACUOLAR PROTEIN SORTING 54"/>
    <property type="match status" value="1"/>
</dbReference>
<evidence type="ECO:0000256" key="6">
    <source>
        <dbReference type="ARBA" id="ARBA00023034"/>
    </source>
</evidence>
<evidence type="ECO:0000259" key="8">
    <source>
        <dbReference type="Pfam" id="PF07928"/>
    </source>
</evidence>
<evidence type="ECO:0000256" key="3">
    <source>
        <dbReference type="ARBA" id="ARBA00017665"/>
    </source>
</evidence>
<dbReference type="Proteomes" id="UP000593567">
    <property type="component" value="Unassembled WGS sequence"/>
</dbReference>
<evidence type="ECO:0000256" key="1">
    <source>
        <dbReference type="ARBA" id="ARBA00004601"/>
    </source>
</evidence>
<protein>
    <recommendedName>
        <fullName evidence="3">Vacuolar protein sorting-associated protein 54</fullName>
    </recommendedName>
</protein>
<comment type="similarity">
    <text evidence="2">Belongs to the VPS54 family.</text>
</comment>
<dbReference type="GO" id="GO:0000938">
    <property type="term" value="C:GARP complex"/>
    <property type="evidence" value="ECO:0007669"/>
    <property type="project" value="InterPro"/>
</dbReference>
<dbReference type="OrthoDB" id="10259024at2759"/>
<dbReference type="InterPro" id="IPR019515">
    <property type="entry name" value="VPS54_N"/>
</dbReference>
<evidence type="ECO:0000256" key="4">
    <source>
        <dbReference type="ARBA" id="ARBA00022448"/>
    </source>
</evidence>
<comment type="caution">
    <text evidence="10">The sequence shown here is derived from an EMBL/GenBank/DDBJ whole genome shotgun (WGS) entry which is preliminary data.</text>
</comment>
<evidence type="ECO:0000256" key="2">
    <source>
        <dbReference type="ARBA" id="ARBA00009150"/>
    </source>
</evidence>
<dbReference type="GO" id="GO:0019905">
    <property type="term" value="F:syntaxin binding"/>
    <property type="evidence" value="ECO:0007669"/>
    <property type="project" value="TreeGrafter"/>
</dbReference>
<dbReference type="AlphaFoldDB" id="A0A7J7JMB8"/>
<organism evidence="10 11">
    <name type="scientific">Bugula neritina</name>
    <name type="common">Brown bryozoan</name>
    <name type="synonym">Sertularia neritina</name>
    <dbReference type="NCBI Taxonomy" id="10212"/>
    <lineage>
        <taxon>Eukaryota</taxon>
        <taxon>Metazoa</taxon>
        <taxon>Spiralia</taxon>
        <taxon>Lophotrochozoa</taxon>
        <taxon>Bryozoa</taxon>
        <taxon>Gymnolaemata</taxon>
        <taxon>Cheilostomatida</taxon>
        <taxon>Flustrina</taxon>
        <taxon>Buguloidea</taxon>
        <taxon>Bugulidae</taxon>
        <taxon>Bugula</taxon>
    </lineage>
</organism>
<keyword evidence="4" id="KW-0813">Transport</keyword>
<dbReference type="InterPro" id="IPR039745">
    <property type="entry name" value="Vps54"/>
</dbReference>
<dbReference type="Pfam" id="PF07928">
    <property type="entry name" value="Vps54"/>
    <property type="match status" value="1"/>
</dbReference>
<dbReference type="GO" id="GO:0005829">
    <property type="term" value="C:cytosol"/>
    <property type="evidence" value="ECO:0007669"/>
    <property type="project" value="GOC"/>
</dbReference>
<keyword evidence="11" id="KW-1185">Reference proteome</keyword>
<evidence type="ECO:0000313" key="11">
    <source>
        <dbReference type="Proteomes" id="UP000593567"/>
    </source>
</evidence>
<keyword evidence="5" id="KW-0653">Protein transport</keyword>
<dbReference type="EMBL" id="VXIV02002161">
    <property type="protein sequence ID" value="KAF6027023.1"/>
    <property type="molecule type" value="Genomic_DNA"/>
</dbReference>
<dbReference type="PANTHER" id="PTHR12965:SF0">
    <property type="entry name" value="VACUOLAR PROTEIN SORTING-ASSOCIATED PROTEIN 54"/>
    <property type="match status" value="1"/>
</dbReference>
<dbReference type="Pfam" id="PF10475">
    <property type="entry name" value="Vps54_N"/>
    <property type="match status" value="1"/>
</dbReference>
<comment type="subcellular location">
    <subcellularLocation>
        <location evidence="1">Golgi apparatus</location>
        <location evidence="1">trans-Golgi network</location>
    </subcellularLocation>
</comment>
<gene>
    <name evidence="10" type="ORF">EB796_014672</name>
</gene>
<evidence type="ECO:0000313" key="10">
    <source>
        <dbReference type="EMBL" id="KAF6027023.1"/>
    </source>
</evidence>
<keyword evidence="6" id="KW-0333">Golgi apparatus</keyword>
<dbReference type="GO" id="GO:0006896">
    <property type="term" value="P:Golgi to vacuole transport"/>
    <property type="evidence" value="ECO:0007669"/>
    <property type="project" value="TreeGrafter"/>
</dbReference>
<dbReference type="Gene3D" id="1.20.1280.130">
    <property type="match status" value="1"/>
</dbReference>
<dbReference type="InterPro" id="IPR012501">
    <property type="entry name" value="Vps54_C"/>
</dbReference>
<feature type="domain" description="Vacuolar protein sorting-associated protein 54 C-terminal" evidence="8">
    <location>
        <begin position="670"/>
        <end position="798"/>
    </location>
</feature>
<reference evidence="10" key="1">
    <citation type="submission" date="2020-06" db="EMBL/GenBank/DDBJ databases">
        <title>Draft genome of Bugula neritina, a colonial animal packing powerful symbionts and potential medicines.</title>
        <authorList>
            <person name="Rayko M."/>
        </authorList>
    </citation>
    <scope>NUCLEOTIDE SEQUENCE [LARGE SCALE GENOMIC DNA]</scope>
    <source>
        <strain evidence="10">Kwan_BN1</strain>
    </source>
</reference>
<proteinExistence type="inferred from homology"/>
<accession>A0A7J7JMB8</accession>
<sequence length="915" mass="103416">MNDIGLGEATTFYRRQKSAEARYYSSAAESKDAAAEENSLLMRQDDSASHTELNLQLTVHNVKKKPRKPSTKWTVYNAKVNLAALLNDPRPGRRQPDFFTKTWGVGWDYLDLSPSPDIPDIQLEHFKRYRKSVLPRLVKHHANMTSTPNNKVPIDAFPPLYTRAHDKASEDIGKVPSIFHSPSFNLSDIQVFQTVFPWYDIESSKPQSKKLHQEKLSHYLDIIEVQIARQVALKSDAFFHIMSSHEELQSRLGGATSSIAVLRDKMKELNVSLVNEPLKMLVTRRKKQRLQMVTRKLKLMATLHQTQPTVQQLLSSSDYVGALDIISTAQEVLAKELTGIRSFKHLGSQLLELEKAINVIIGNEFNAFITKDLNRPLDDGDEAIDEDKLTAVFMGLLRQQSINFISICREECFATIKAIVKQSVISYVSAADTGTSESTSVADQMRFLNFNKWLLLMEDIFKNLLIIISRVKSLTDIMKMLSLEAAGVSSTEALDEADQEPNGVLPKATDASEGQTIITEMLAHKICRELREMLIKICEHANERASKVINARSKDMFIEKLSSHDFFSLMSSVERFAKSCDQLCTSRISTNSVRGCLQGYSIRFINKFHEERKNKLSLLLDNERWRAGEIPRNLQALVTHCELCEQLTSVPDETIIVEAGPPLYHLLISNQHFVIVGTAVSLLMMILEYCTCVEDLPKSAPDILTKFIELLKLFNSRSAQLVLGAGALQLVGLKTISAKNLALLQRSLEMIIHYLPLIRQQFIVYLAESKAVLLRHLDSVVDEYKQHARVVRDKLREIAAGMIHSCVNQWEIRPPMPSLCFRTLCKQMKKYHEAICDVIEPTQLQQLFRDVNAMLKSKLKDRLMALGITILTGPQQGLIMSDIAYFTENVSTLQSGQTKSTITLSLTLNDIIISK</sequence>
<dbReference type="GO" id="GO:0015031">
    <property type="term" value="P:protein transport"/>
    <property type="evidence" value="ECO:0007669"/>
    <property type="project" value="UniProtKB-KW"/>
</dbReference>
<name>A0A7J7JMB8_BUGNE</name>
<keyword evidence="7" id="KW-0175">Coiled coil</keyword>